<protein>
    <submittedName>
        <fullName evidence="1">Uncharacterized protein</fullName>
    </submittedName>
</protein>
<accession>A0A2S9ZVQ1</accession>
<name>A0A2S9ZVQ1_RHOTO</name>
<organism evidence="1 2">
    <name type="scientific">Rhodotorula toruloides</name>
    <name type="common">Yeast</name>
    <name type="synonym">Rhodosporidium toruloides</name>
    <dbReference type="NCBI Taxonomy" id="5286"/>
    <lineage>
        <taxon>Eukaryota</taxon>
        <taxon>Fungi</taxon>
        <taxon>Dikarya</taxon>
        <taxon>Basidiomycota</taxon>
        <taxon>Pucciniomycotina</taxon>
        <taxon>Microbotryomycetes</taxon>
        <taxon>Sporidiobolales</taxon>
        <taxon>Sporidiobolaceae</taxon>
        <taxon>Rhodotorula</taxon>
    </lineage>
</organism>
<evidence type="ECO:0000313" key="2">
    <source>
        <dbReference type="Proteomes" id="UP000239560"/>
    </source>
</evidence>
<reference evidence="1 2" key="1">
    <citation type="journal article" date="2018" name="Elife">
        <title>Functional genomics of lipid metabolism in the oleaginous yeast Rhodosporidium toruloides.</title>
        <authorList>
            <person name="Coradetti S.T."/>
            <person name="Pinel D."/>
            <person name="Geiselman G."/>
            <person name="Ito M."/>
            <person name="Mondo S."/>
            <person name="Reilly M.C."/>
            <person name="Cheng Y.F."/>
            <person name="Bauer S."/>
            <person name="Grigoriev I."/>
            <person name="Gladden J.M."/>
            <person name="Simmons B.A."/>
            <person name="Brem R."/>
            <person name="Arkin A.P."/>
            <person name="Skerker J.M."/>
        </authorList>
    </citation>
    <scope>NUCLEOTIDE SEQUENCE [LARGE SCALE GENOMIC DNA]</scope>
    <source>
        <strain evidence="1 2">NBRC 0880</strain>
    </source>
</reference>
<dbReference type="Proteomes" id="UP000239560">
    <property type="component" value="Unassembled WGS sequence"/>
</dbReference>
<gene>
    <name evidence="1" type="ORF">AAT19DRAFT_11852</name>
</gene>
<proteinExistence type="predicted"/>
<dbReference type="EMBL" id="LCTV02000018">
    <property type="protein sequence ID" value="PRQ69831.1"/>
    <property type="molecule type" value="Genomic_DNA"/>
</dbReference>
<dbReference type="AlphaFoldDB" id="A0A2S9ZVQ1"/>
<evidence type="ECO:0000313" key="1">
    <source>
        <dbReference type="EMBL" id="PRQ69831.1"/>
    </source>
</evidence>
<sequence>MLPHQAVLTGRDVDAFSSSSSLAPCFAVRSSLPFVSCARAPVTRRQITESGLSPKTVREVLLLLAFLLLLFPPTSARRSASLAAGLRSCNDAEHRVDRRQRLFATFPPFCSSPLLLSLPPHPLFPPTQPHPPNPPKHAAVSPAHLLTGSVPLRPAPPVLLLLALSPALPFPLPLSRSR</sequence>
<comment type="caution">
    <text evidence="1">The sequence shown here is derived from an EMBL/GenBank/DDBJ whole genome shotgun (WGS) entry which is preliminary data.</text>
</comment>